<dbReference type="Gene3D" id="3.40.50.720">
    <property type="entry name" value="NAD(P)-binding Rossmann-like Domain"/>
    <property type="match status" value="1"/>
</dbReference>
<evidence type="ECO:0000313" key="11">
    <source>
        <dbReference type="Proteomes" id="UP001454036"/>
    </source>
</evidence>
<feature type="region of interest" description="Disordered" evidence="8">
    <location>
        <begin position="94"/>
        <end position="117"/>
    </location>
</feature>
<evidence type="ECO:0000313" key="10">
    <source>
        <dbReference type="EMBL" id="GAA0169478.1"/>
    </source>
</evidence>
<dbReference type="SUPFAM" id="SSF51735">
    <property type="entry name" value="NAD(P)-binding Rossmann-fold domains"/>
    <property type="match status" value="1"/>
</dbReference>
<keyword evidence="11" id="KW-1185">Reference proteome</keyword>
<evidence type="ECO:0000256" key="7">
    <source>
        <dbReference type="ARBA" id="ARBA00049197"/>
    </source>
</evidence>
<evidence type="ECO:0000256" key="1">
    <source>
        <dbReference type="ARBA" id="ARBA00005109"/>
    </source>
</evidence>
<evidence type="ECO:0000259" key="9">
    <source>
        <dbReference type="Pfam" id="PF03446"/>
    </source>
</evidence>
<proteinExistence type="inferred from homology"/>
<dbReference type="Pfam" id="PF03446">
    <property type="entry name" value="NAD_binding_2"/>
    <property type="match status" value="1"/>
</dbReference>
<keyword evidence="4" id="KW-0101">Branched-chain amino acid catabolism</keyword>
<dbReference type="PANTHER" id="PTHR22981">
    <property type="entry name" value="3-HYDROXYISOBUTYRATE DEHYDROGENASE-RELATED"/>
    <property type="match status" value="1"/>
</dbReference>
<dbReference type="EC" id="1.1.1.31" evidence="3"/>
<dbReference type="InterPro" id="IPR036291">
    <property type="entry name" value="NAD(P)-bd_dom_sf"/>
</dbReference>
<dbReference type="GO" id="GO:0008442">
    <property type="term" value="F:3-hydroxyisobutyrate dehydrogenase activity"/>
    <property type="evidence" value="ECO:0007669"/>
    <property type="project" value="UniProtKB-EC"/>
</dbReference>
<feature type="domain" description="6-phosphogluconate dehydrogenase NADP-binding" evidence="9">
    <location>
        <begin position="1"/>
        <end position="138"/>
    </location>
</feature>
<dbReference type="GO" id="GO:0006574">
    <property type="term" value="P:L-valine catabolic process"/>
    <property type="evidence" value="ECO:0007669"/>
    <property type="project" value="TreeGrafter"/>
</dbReference>
<protein>
    <recommendedName>
        <fullName evidence="3">3-hydroxyisobutyrate dehydrogenase</fullName>
        <ecNumber evidence="3">1.1.1.31</ecNumber>
    </recommendedName>
</protein>
<dbReference type="AlphaFoldDB" id="A0AAV3R0K9"/>
<feature type="compositionally biased region" description="Basic and acidic residues" evidence="8">
    <location>
        <begin position="100"/>
        <end position="110"/>
    </location>
</feature>
<comment type="similarity">
    <text evidence="2">Belongs to the HIBADH-related family. 3-hydroxyisobutyrate dehydrogenase subfamily.</text>
</comment>
<comment type="pathway">
    <text evidence="1">Amino-acid degradation; L-valine degradation.</text>
</comment>
<evidence type="ECO:0000256" key="5">
    <source>
        <dbReference type="ARBA" id="ARBA00023002"/>
    </source>
</evidence>
<dbReference type="EMBL" id="BAABME010006862">
    <property type="protein sequence ID" value="GAA0169478.1"/>
    <property type="molecule type" value="Genomic_DNA"/>
</dbReference>
<sequence length="140" mass="14628">MGSRMAGNLIKAGYSLVIYDVNHNAVNSLSEKGIPSKKSPAEVAESSDVVITMLPSPSHVLDVFTGSKGVLRGGDGIRPKLYIDCSTIDPQTSRKVSKAVSDDYTTKNKGSDAPPTMLDAPVSGGVLAAESGTLTFMVKI</sequence>
<keyword evidence="6" id="KW-0520">NAD</keyword>
<dbReference type="GO" id="GO:0050661">
    <property type="term" value="F:NADP binding"/>
    <property type="evidence" value="ECO:0007669"/>
    <property type="project" value="InterPro"/>
</dbReference>
<organism evidence="10 11">
    <name type="scientific">Lithospermum erythrorhizon</name>
    <name type="common">Purple gromwell</name>
    <name type="synonym">Lithospermum officinale var. erythrorhizon</name>
    <dbReference type="NCBI Taxonomy" id="34254"/>
    <lineage>
        <taxon>Eukaryota</taxon>
        <taxon>Viridiplantae</taxon>
        <taxon>Streptophyta</taxon>
        <taxon>Embryophyta</taxon>
        <taxon>Tracheophyta</taxon>
        <taxon>Spermatophyta</taxon>
        <taxon>Magnoliopsida</taxon>
        <taxon>eudicotyledons</taxon>
        <taxon>Gunneridae</taxon>
        <taxon>Pentapetalae</taxon>
        <taxon>asterids</taxon>
        <taxon>lamiids</taxon>
        <taxon>Boraginales</taxon>
        <taxon>Boraginaceae</taxon>
        <taxon>Boraginoideae</taxon>
        <taxon>Lithospermeae</taxon>
        <taxon>Lithospermum</taxon>
    </lineage>
</organism>
<evidence type="ECO:0000256" key="3">
    <source>
        <dbReference type="ARBA" id="ARBA00012991"/>
    </source>
</evidence>
<comment type="caution">
    <text evidence="10">The sequence shown here is derived from an EMBL/GenBank/DDBJ whole genome shotgun (WGS) entry which is preliminary data.</text>
</comment>
<dbReference type="Proteomes" id="UP001454036">
    <property type="component" value="Unassembled WGS sequence"/>
</dbReference>
<name>A0AAV3R0K9_LITER</name>
<keyword evidence="5" id="KW-0560">Oxidoreductase</keyword>
<accession>A0AAV3R0K9</accession>
<reference evidence="10 11" key="1">
    <citation type="submission" date="2024-01" db="EMBL/GenBank/DDBJ databases">
        <title>The complete chloroplast genome sequence of Lithospermum erythrorhizon: insights into the phylogenetic relationship among Boraginaceae species and the maternal lineages of purple gromwells.</title>
        <authorList>
            <person name="Okada T."/>
            <person name="Watanabe K."/>
        </authorList>
    </citation>
    <scope>NUCLEOTIDE SEQUENCE [LARGE SCALE GENOMIC DNA]</scope>
</reference>
<evidence type="ECO:0000256" key="4">
    <source>
        <dbReference type="ARBA" id="ARBA00022456"/>
    </source>
</evidence>
<evidence type="ECO:0000256" key="6">
    <source>
        <dbReference type="ARBA" id="ARBA00023027"/>
    </source>
</evidence>
<dbReference type="PANTHER" id="PTHR22981:SF7">
    <property type="entry name" value="3-HYDROXYISOBUTYRATE DEHYDROGENASE, MITOCHONDRIAL"/>
    <property type="match status" value="1"/>
</dbReference>
<evidence type="ECO:0000256" key="2">
    <source>
        <dbReference type="ARBA" id="ARBA00006013"/>
    </source>
</evidence>
<evidence type="ECO:0000256" key="8">
    <source>
        <dbReference type="SAM" id="MobiDB-lite"/>
    </source>
</evidence>
<dbReference type="InterPro" id="IPR006115">
    <property type="entry name" value="6PGDH_NADP-bd"/>
</dbReference>
<gene>
    <name evidence="10" type="ORF">LIER_23956</name>
</gene>
<comment type="catalytic activity">
    <reaction evidence="7">
        <text>3-hydroxy-2-methylpropanoate + NAD(+) = 2-methyl-3-oxopropanoate + NADH + H(+)</text>
        <dbReference type="Rhea" id="RHEA:17681"/>
        <dbReference type="ChEBI" id="CHEBI:11805"/>
        <dbReference type="ChEBI" id="CHEBI:15378"/>
        <dbReference type="ChEBI" id="CHEBI:57540"/>
        <dbReference type="ChEBI" id="CHEBI:57700"/>
        <dbReference type="ChEBI" id="CHEBI:57945"/>
        <dbReference type="EC" id="1.1.1.31"/>
    </reaction>
</comment>